<reference evidence="2 3" key="1">
    <citation type="journal article" date="2015" name="Genome Announc.">
        <title>Expanding the biotechnology potential of lactobacilli through comparative genomics of 213 strains and associated genera.</title>
        <authorList>
            <person name="Sun Z."/>
            <person name="Harris H.M."/>
            <person name="McCann A."/>
            <person name="Guo C."/>
            <person name="Argimon S."/>
            <person name="Zhang W."/>
            <person name="Yang X."/>
            <person name="Jeffery I.B."/>
            <person name="Cooney J.C."/>
            <person name="Kagawa T.F."/>
            <person name="Liu W."/>
            <person name="Song Y."/>
            <person name="Salvetti E."/>
            <person name="Wrobel A."/>
            <person name="Rasinkangas P."/>
            <person name="Parkhill J."/>
            <person name="Rea M.C."/>
            <person name="O'Sullivan O."/>
            <person name="Ritari J."/>
            <person name="Douillard F.P."/>
            <person name="Paul Ross R."/>
            <person name="Yang R."/>
            <person name="Briner A.E."/>
            <person name="Felis G.E."/>
            <person name="de Vos W.M."/>
            <person name="Barrangou R."/>
            <person name="Klaenhammer T.R."/>
            <person name="Caufield P.W."/>
            <person name="Cui Y."/>
            <person name="Zhang H."/>
            <person name="O'Toole P.W."/>
        </authorList>
    </citation>
    <scope>NUCLEOTIDE SEQUENCE [LARGE SCALE GENOMIC DNA]</scope>
    <source>
        <strain evidence="2 3">DSM 12744</strain>
    </source>
</reference>
<dbReference type="RefSeq" id="WP_057819808.1">
    <property type="nucleotide sequence ID" value="NZ_AZEC01000005.1"/>
</dbReference>
<dbReference type="AlphaFoldDB" id="A0A0R1N652"/>
<dbReference type="Proteomes" id="UP000051330">
    <property type="component" value="Unassembled WGS sequence"/>
</dbReference>
<dbReference type="Gene3D" id="2.30.31.70">
    <property type="match status" value="1"/>
</dbReference>
<protein>
    <recommendedName>
        <fullName evidence="1">Transcriptional coactivator p15 (PC4) C-terminal domain-containing protein</fullName>
    </recommendedName>
</protein>
<dbReference type="STRING" id="1423792.FD09_GL002478"/>
<dbReference type="GO" id="GO:0003677">
    <property type="term" value="F:DNA binding"/>
    <property type="evidence" value="ECO:0007669"/>
    <property type="project" value="InterPro"/>
</dbReference>
<dbReference type="Pfam" id="PF02229">
    <property type="entry name" value="PC4"/>
    <property type="match status" value="1"/>
</dbReference>
<organism evidence="2 3">
    <name type="scientific">Schleiferilactobacillus perolens DSM 12744</name>
    <dbReference type="NCBI Taxonomy" id="1423792"/>
    <lineage>
        <taxon>Bacteria</taxon>
        <taxon>Bacillati</taxon>
        <taxon>Bacillota</taxon>
        <taxon>Bacilli</taxon>
        <taxon>Lactobacillales</taxon>
        <taxon>Lactobacillaceae</taxon>
        <taxon>Schleiferilactobacillus</taxon>
    </lineage>
</organism>
<dbReference type="InterPro" id="IPR017154">
    <property type="entry name" value="PC4-like"/>
</dbReference>
<proteinExistence type="predicted"/>
<gene>
    <name evidence="2" type="ORF">FD09_GL002478</name>
</gene>
<evidence type="ECO:0000259" key="1">
    <source>
        <dbReference type="Pfam" id="PF02229"/>
    </source>
</evidence>
<dbReference type="GO" id="GO:0006355">
    <property type="term" value="P:regulation of DNA-templated transcription"/>
    <property type="evidence" value="ECO:0007669"/>
    <property type="project" value="InterPro"/>
</dbReference>
<feature type="domain" description="Transcriptional coactivator p15 (PC4) C-terminal" evidence="1">
    <location>
        <begin position="26"/>
        <end position="73"/>
    </location>
</feature>
<sequence length="79" mass="8975">MARQNKSEPIKFKIEESIGVLSSSTNGWQKELNLVSWNDQPPKFDIRSWSPDHLKMGKGITFSNDEMNALKEIIQNAGL</sequence>
<comment type="caution">
    <text evidence="2">The sequence shown here is derived from an EMBL/GenBank/DDBJ whole genome shotgun (WGS) entry which is preliminary data.</text>
</comment>
<dbReference type="OrthoDB" id="7067273at2"/>
<dbReference type="PIRSF" id="PIRSF037246">
    <property type="entry name" value="UCP037246"/>
    <property type="match status" value="1"/>
</dbReference>
<accession>A0A0R1N652</accession>
<keyword evidence="3" id="KW-1185">Reference proteome</keyword>
<evidence type="ECO:0000313" key="2">
    <source>
        <dbReference type="EMBL" id="KRL12938.1"/>
    </source>
</evidence>
<dbReference type="EMBL" id="AZEC01000005">
    <property type="protein sequence ID" value="KRL12938.1"/>
    <property type="molecule type" value="Genomic_DNA"/>
</dbReference>
<evidence type="ECO:0000313" key="3">
    <source>
        <dbReference type="Proteomes" id="UP000051330"/>
    </source>
</evidence>
<dbReference type="InterPro" id="IPR003173">
    <property type="entry name" value="PC4_C"/>
</dbReference>
<dbReference type="PATRIC" id="fig|1423792.3.peg.2526"/>
<name>A0A0R1N652_9LACO</name>